<organism evidence="1 2">
    <name type="scientific">Nonomuraea montanisoli</name>
    <dbReference type="NCBI Taxonomy" id="2741721"/>
    <lineage>
        <taxon>Bacteria</taxon>
        <taxon>Bacillati</taxon>
        <taxon>Actinomycetota</taxon>
        <taxon>Actinomycetes</taxon>
        <taxon>Streptosporangiales</taxon>
        <taxon>Streptosporangiaceae</taxon>
        <taxon>Nonomuraea</taxon>
    </lineage>
</organism>
<evidence type="ECO:0000313" key="1">
    <source>
        <dbReference type="EMBL" id="NUW33298.1"/>
    </source>
</evidence>
<name>A0A7Y6I7T9_9ACTN</name>
<sequence length="218" mass="24448">MTPEALDRLRAEASRDDYASMTRLARALHEAGLGPREVLRECYGVVLPHELFVIVDGGMGRLRLWARFTNQPWQLAIPPARGGPAAVPTSMIDTELRLFSEDPDLMPLFCMPAVAFDTPDQVVCYRLSALREGRSTAFWLPQSAPARKAQRCGETMLEVLHGEHFRAVRRLKEEQNDPSNWGAGSVDDEEVEEAYEALERVRELQRQAAERQGDAGTT</sequence>
<dbReference type="RefSeq" id="WP_175590726.1">
    <property type="nucleotide sequence ID" value="NZ_JABWGN010000006.1"/>
</dbReference>
<comment type="caution">
    <text evidence="1">The sequence shown here is derived from an EMBL/GenBank/DDBJ whole genome shotgun (WGS) entry which is preliminary data.</text>
</comment>
<dbReference type="Proteomes" id="UP000586042">
    <property type="component" value="Unassembled WGS sequence"/>
</dbReference>
<protein>
    <submittedName>
        <fullName evidence="1">Uncharacterized protein</fullName>
    </submittedName>
</protein>
<dbReference type="EMBL" id="JABWGN010000006">
    <property type="protein sequence ID" value="NUW33298.1"/>
    <property type="molecule type" value="Genomic_DNA"/>
</dbReference>
<gene>
    <name evidence="1" type="ORF">HTZ77_17955</name>
</gene>
<proteinExistence type="predicted"/>
<accession>A0A7Y6I7T9</accession>
<reference evidence="1 2" key="1">
    <citation type="submission" date="2020-06" db="EMBL/GenBank/DDBJ databases">
        <title>Nonomuraea sp. SMC257, a novel actinomycete isolated from soil.</title>
        <authorList>
            <person name="Chanama M."/>
        </authorList>
    </citation>
    <scope>NUCLEOTIDE SEQUENCE [LARGE SCALE GENOMIC DNA]</scope>
    <source>
        <strain evidence="1 2">SMC257</strain>
    </source>
</reference>
<dbReference type="AlphaFoldDB" id="A0A7Y6I7T9"/>
<keyword evidence="2" id="KW-1185">Reference proteome</keyword>
<evidence type="ECO:0000313" key="2">
    <source>
        <dbReference type="Proteomes" id="UP000586042"/>
    </source>
</evidence>